<keyword evidence="2" id="KW-1185">Reference proteome</keyword>
<dbReference type="Proteomes" id="UP001234297">
    <property type="component" value="Chromosome 6"/>
</dbReference>
<reference evidence="1 2" key="1">
    <citation type="journal article" date="2022" name="Hortic Res">
        <title>A haplotype resolved chromosomal level avocado genome allows analysis of novel avocado genes.</title>
        <authorList>
            <person name="Nath O."/>
            <person name="Fletcher S.J."/>
            <person name="Hayward A."/>
            <person name="Shaw L.M."/>
            <person name="Masouleh A.K."/>
            <person name="Furtado A."/>
            <person name="Henry R.J."/>
            <person name="Mitter N."/>
        </authorList>
    </citation>
    <scope>NUCLEOTIDE SEQUENCE [LARGE SCALE GENOMIC DNA]</scope>
    <source>
        <strain evidence="2">cv. Hass</strain>
    </source>
</reference>
<gene>
    <name evidence="1" type="ORF">MRB53_019830</name>
</gene>
<organism evidence="1 2">
    <name type="scientific">Persea americana</name>
    <name type="common">Avocado</name>
    <dbReference type="NCBI Taxonomy" id="3435"/>
    <lineage>
        <taxon>Eukaryota</taxon>
        <taxon>Viridiplantae</taxon>
        <taxon>Streptophyta</taxon>
        <taxon>Embryophyta</taxon>
        <taxon>Tracheophyta</taxon>
        <taxon>Spermatophyta</taxon>
        <taxon>Magnoliopsida</taxon>
        <taxon>Magnoliidae</taxon>
        <taxon>Laurales</taxon>
        <taxon>Lauraceae</taxon>
        <taxon>Persea</taxon>
    </lineage>
</organism>
<evidence type="ECO:0000313" key="2">
    <source>
        <dbReference type="Proteomes" id="UP001234297"/>
    </source>
</evidence>
<accession>A0ACC2KZG3</accession>
<comment type="caution">
    <text evidence="1">The sequence shown here is derived from an EMBL/GenBank/DDBJ whole genome shotgun (WGS) entry which is preliminary data.</text>
</comment>
<proteinExistence type="predicted"/>
<dbReference type="EMBL" id="CM056814">
    <property type="protein sequence ID" value="KAJ8626523.1"/>
    <property type="molecule type" value="Genomic_DNA"/>
</dbReference>
<evidence type="ECO:0000313" key="1">
    <source>
        <dbReference type="EMBL" id="KAJ8626523.1"/>
    </source>
</evidence>
<protein>
    <submittedName>
        <fullName evidence="1">Uncharacterized protein</fullName>
    </submittedName>
</protein>
<sequence>MTIPLQHRPHHLLIASTTHQTIQNPHHIQNAHVESDPLQAINNFKKLLIQHKGFTKFDLPPALKACSKASALSPGKQIHALSIKCCLSTDIYTQTSLLSMYSACGELDAAMRLFEKMPERNVVSWTAMIKAFLHCDQPEMALAAFREMQMAGVKLDDFTVVNVLSACARLGMLNLGRWVHAYVSRGCFILSVFIGTALVDMYCKCGSIGDALAVFNSIEKKNVQTWNAMLHGLSIHGYGLEVIQLFEKMETDGEVSPNEVTFVAVLCGCSHSGLPEEGQFYFNVMQKKYRIEPTVKHYGCMVDLLARTGRLDEAFKLVTEMQIPPNVVVLGALLSACRIQNNVFMAERVMEKINRMEKDCPHSDTSHYVIMSNVYSQAGLKEKMAEVRMKVGKKPTGSSWIEIGCDVHEFAVGRTSHPMWEKIQQMLVEVTAKLGRKSGREEDLQSSHSEMVAVAFGLLMTSASMPIRIAKNLRICEDCHDAMKSISEAYGRVVIVRDCTRFHQFRAGHCSCNDYW</sequence>
<name>A0ACC2KZG3_PERAE</name>